<evidence type="ECO:0000256" key="5">
    <source>
        <dbReference type="ARBA" id="ARBA00022692"/>
    </source>
</evidence>
<organism evidence="10 11">
    <name type="scientific">Luteimicrobium xylanilyticum</name>
    <dbReference type="NCBI Taxonomy" id="1133546"/>
    <lineage>
        <taxon>Bacteria</taxon>
        <taxon>Bacillati</taxon>
        <taxon>Actinomycetota</taxon>
        <taxon>Actinomycetes</taxon>
        <taxon>Micrococcales</taxon>
        <taxon>Luteimicrobium</taxon>
    </lineage>
</organism>
<comment type="subcellular location">
    <subcellularLocation>
        <location evidence="8">Cell membrane</location>
        <topology evidence="8">Multi-pass membrane protein</topology>
    </subcellularLocation>
    <subcellularLocation>
        <location evidence="1">Endomembrane system</location>
        <topology evidence="1">Multi-pass membrane protein</topology>
    </subcellularLocation>
</comment>
<feature type="region of interest" description="Disordered" evidence="9">
    <location>
        <begin position="1"/>
        <end position="21"/>
    </location>
</feature>
<dbReference type="RefSeq" id="WP_227994398.1">
    <property type="nucleotide sequence ID" value="NZ_BAABIH010000016.1"/>
</dbReference>
<feature type="transmembrane region" description="Helical" evidence="8">
    <location>
        <begin position="301"/>
        <end position="327"/>
    </location>
</feature>
<dbReference type="Pfam" id="PF03824">
    <property type="entry name" value="NicO"/>
    <property type="match status" value="1"/>
</dbReference>
<dbReference type="GO" id="GO:0015099">
    <property type="term" value="F:nickel cation transmembrane transporter activity"/>
    <property type="evidence" value="ECO:0007669"/>
    <property type="project" value="UniProtKB-UniRule"/>
</dbReference>
<evidence type="ECO:0000256" key="6">
    <source>
        <dbReference type="ARBA" id="ARBA00022989"/>
    </source>
</evidence>
<evidence type="ECO:0000256" key="4">
    <source>
        <dbReference type="ARBA" id="ARBA00022596"/>
    </source>
</evidence>
<proteinExistence type="inferred from homology"/>
<dbReference type="PANTHER" id="PTHR31611">
    <property type="entry name" value="HIGH-AFFINITY NICKEL TRANSPORT PROTEIN NIC1"/>
    <property type="match status" value="1"/>
</dbReference>
<evidence type="ECO:0000256" key="8">
    <source>
        <dbReference type="RuleBase" id="RU362101"/>
    </source>
</evidence>
<name>A0A5P9QEQ2_9MICO</name>
<evidence type="ECO:0000256" key="3">
    <source>
        <dbReference type="ARBA" id="ARBA00022448"/>
    </source>
</evidence>
<keyword evidence="5 8" id="KW-0812">Transmembrane</keyword>
<dbReference type="KEGG" id="lxl:KDY119_03271"/>
<keyword evidence="3 8" id="KW-0813">Transport</keyword>
<evidence type="ECO:0000313" key="10">
    <source>
        <dbReference type="EMBL" id="QFU99736.1"/>
    </source>
</evidence>
<evidence type="ECO:0000256" key="7">
    <source>
        <dbReference type="ARBA" id="ARBA00023136"/>
    </source>
</evidence>
<keyword evidence="7 8" id="KW-0472">Membrane</keyword>
<evidence type="ECO:0000256" key="9">
    <source>
        <dbReference type="SAM" id="MobiDB-lite"/>
    </source>
</evidence>
<sequence>MTTTGTTPTTARPGGARRLGPGEARSLAGMATVVVLLHVVGFGVLLALVSPRHFALGGDHQVFTVGVGILAYSFGMRHAFDADHIAAIDNTTRKLVSDAADRQASGLAPGRRPLSVGFWFSLGHSTIVFVLAFLLAVGVRALVGPIQDDASALHTVTGVVGPTVSGVFLWVLGLLNLAALVGIVRVARAMRRGDHDEAALEQQLARRGLLNRVLGGLTRTVRTPAGIYPVGVLFGLGFDTATEVGLLVLAGGAAAFALPSYAVLVLPVLFAAGMCLMDTVDGVLMNAAYGWAFARPARKVFYNLMVTTISVLVALVVGTIELVGVLSDRFSIETGPLAWVAGIDLDHAGFVIVGLFVVCWLVALAVWRWGRVEDRWTRGAAS</sequence>
<evidence type="ECO:0000256" key="1">
    <source>
        <dbReference type="ARBA" id="ARBA00004127"/>
    </source>
</evidence>
<feature type="transmembrane region" description="Helical" evidence="8">
    <location>
        <begin position="27"/>
        <end position="49"/>
    </location>
</feature>
<feature type="transmembrane region" description="Helical" evidence="8">
    <location>
        <begin position="347"/>
        <end position="367"/>
    </location>
</feature>
<evidence type="ECO:0000256" key="2">
    <source>
        <dbReference type="ARBA" id="ARBA00010892"/>
    </source>
</evidence>
<dbReference type="InterPro" id="IPR004688">
    <property type="entry name" value="Ni/Co_transpt"/>
</dbReference>
<keyword evidence="6 8" id="KW-1133">Transmembrane helix</keyword>
<dbReference type="InterPro" id="IPR011541">
    <property type="entry name" value="Ni/Co_transpt_high_affinity"/>
</dbReference>
<reference evidence="10 11" key="1">
    <citation type="submission" date="2019-10" db="EMBL/GenBank/DDBJ databases">
        <title>Genome sequence of Luteimicrobium xylanilyticum HY-24.</title>
        <authorList>
            <person name="Kim D.Y."/>
            <person name="Park H.-Y."/>
        </authorList>
    </citation>
    <scope>NUCLEOTIDE SEQUENCE [LARGE SCALE GENOMIC DNA]</scope>
    <source>
        <strain evidence="10 11">HY-24</strain>
    </source>
</reference>
<evidence type="ECO:0000313" key="11">
    <source>
        <dbReference type="Proteomes" id="UP000326702"/>
    </source>
</evidence>
<dbReference type="GO" id="GO:0005886">
    <property type="term" value="C:plasma membrane"/>
    <property type="evidence" value="ECO:0007669"/>
    <property type="project" value="UniProtKB-SubCell"/>
</dbReference>
<feature type="transmembrane region" description="Helical" evidence="8">
    <location>
        <begin position="163"/>
        <end position="184"/>
    </location>
</feature>
<keyword evidence="11" id="KW-1185">Reference proteome</keyword>
<keyword evidence="4" id="KW-0533">Nickel</keyword>
<dbReference type="Proteomes" id="UP000326702">
    <property type="component" value="Chromosome"/>
</dbReference>
<gene>
    <name evidence="10" type="ORF">KDY119_03271</name>
</gene>
<dbReference type="PANTHER" id="PTHR31611:SF0">
    <property type="entry name" value="HIGH-AFFINITY NICKEL TRANSPORT PROTEIN NIC1"/>
    <property type="match status" value="1"/>
</dbReference>
<accession>A0A5P9QEQ2</accession>
<dbReference type="GO" id="GO:0012505">
    <property type="term" value="C:endomembrane system"/>
    <property type="evidence" value="ECO:0007669"/>
    <property type="project" value="UniProtKB-SubCell"/>
</dbReference>
<protein>
    <recommendedName>
        <fullName evidence="8">Nickel/cobalt efflux system</fullName>
    </recommendedName>
</protein>
<dbReference type="EMBL" id="CP045529">
    <property type="protein sequence ID" value="QFU99736.1"/>
    <property type="molecule type" value="Genomic_DNA"/>
</dbReference>
<comment type="similarity">
    <text evidence="2 8">Belongs to the NiCoT transporter (TC 2.A.52) family.</text>
</comment>
<dbReference type="AlphaFoldDB" id="A0A5P9QEQ2"/>
<feature type="transmembrane region" description="Helical" evidence="8">
    <location>
        <begin position="118"/>
        <end position="143"/>
    </location>
</feature>